<protein>
    <submittedName>
        <fullName evidence="1">Uncharacterized protein</fullName>
    </submittedName>
</protein>
<evidence type="ECO:0000313" key="1">
    <source>
        <dbReference type="EMBL" id="EAY31324.1"/>
    </source>
</evidence>
<gene>
    <name evidence="1" type="ORF">M23134_04157</name>
</gene>
<evidence type="ECO:0000313" key="2">
    <source>
        <dbReference type="Proteomes" id="UP000004095"/>
    </source>
</evidence>
<dbReference type="EMBL" id="AAWS01000003">
    <property type="protein sequence ID" value="EAY31324.1"/>
    <property type="molecule type" value="Genomic_DNA"/>
</dbReference>
<sequence length="159" mass="19148">MLFIAQVSFAQKKWRRYKSKPGNFKVKLPAKPTLKERKNQYILETESEGVLYQILFNKTRQNNDLKVAQKLVSKELDKVRRDLRLKEELRIESNMGTLMLGLPVQGIRFRNQRNQLYQYRVLVTKYHTYHFIITKYNKILDKARSAKFFGSFKLWKKEK</sequence>
<proteinExistence type="predicted"/>
<accession>A1ZE16</accession>
<organism evidence="1 2">
    <name type="scientific">Microscilla marina ATCC 23134</name>
    <dbReference type="NCBI Taxonomy" id="313606"/>
    <lineage>
        <taxon>Bacteria</taxon>
        <taxon>Pseudomonadati</taxon>
        <taxon>Bacteroidota</taxon>
        <taxon>Cytophagia</taxon>
        <taxon>Cytophagales</taxon>
        <taxon>Microscillaceae</taxon>
        <taxon>Microscilla</taxon>
    </lineage>
</organism>
<dbReference type="AlphaFoldDB" id="A1ZE16"/>
<comment type="caution">
    <text evidence="1">The sequence shown here is derived from an EMBL/GenBank/DDBJ whole genome shotgun (WGS) entry which is preliminary data.</text>
</comment>
<reference evidence="1 2" key="1">
    <citation type="submission" date="2007-01" db="EMBL/GenBank/DDBJ databases">
        <authorList>
            <person name="Haygood M."/>
            <person name="Podell S."/>
            <person name="Anderson C."/>
            <person name="Hopkinson B."/>
            <person name="Roe K."/>
            <person name="Barbeau K."/>
            <person name="Gaasterland T."/>
            <person name="Ferriera S."/>
            <person name="Johnson J."/>
            <person name="Kravitz S."/>
            <person name="Beeson K."/>
            <person name="Sutton G."/>
            <person name="Rogers Y.-H."/>
            <person name="Friedman R."/>
            <person name="Frazier M."/>
            <person name="Venter J.C."/>
        </authorList>
    </citation>
    <scope>NUCLEOTIDE SEQUENCE [LARGE SCALE GENOMIC DNA]</scope>
    <source>
        <strain evidence="1 2">ATCC 23134</strain>
    </source>
</reference>
<keyword evidence="2" id="KW-1185">Reference proteome</keyword>
<dbReference type="Proteomes" id="UP000004095">
    <property type="component" value="Unassembled WGS sequence"/>
</dbReference>
<name>A1ZE16_MICM2</name>